<feature type="binding site" evidence="9">
    <location>
        <position position="84"/>
    </location>
    <ligand>
        <name>Mg(2+)</name>
        <dbReference type="ChEBI" id="CHEBI:18420"/>
        <label>1</label>
        <note>catalytic</note>
    </ligand>
</feature>
<dbReference type="PRINTS" id="PR00377">
    <property type="entry name" value="IMPHPHTASES"/>
</dbReference>
<dbReference type="GO" id="GO:0031564">
    <property type="term" value="P:transcription antitermination"/>
    <property type="evidence" value="ECO:0007669"/>
    <property type="project" value="UniProtKB-KW"/>
</dbReference>
<dbReference type="PROSITE" id="PS00630">
    <property type="entry name" value="IMP_2"/>
    <property type="match status" value="1"/>
</dbReference>
<dbReference type="InterPro" id="IPR022337">
    <property type="entry name" value="Inositol_monophosphatase_SuhB"/>
</dbReference>
<keyword evidence="6" id="KW-0805">Transcription regulation</keyword>
<dbReference type="PANTHER" id="PTHR20854:SF4">
    <property type="entry name" value="INOSITOL-1-MONOPHOSPHATASE-RELATED"/>
    <property type="match status" value="1"/>
</dbReference>
<keyword evidence="4 9" id="KW-0479">Metal-binding</keyword>
<dbReference type="GO" id="GO:0046854">
    <property type="term" value="P:phosphatidylinositol phosphate biosynthetic process"/>
    <property type="evidence" value="ECO:0007669"/>
    <property type="project" value="InterPro"/>
</dbReference>
<feature type="binding site" evidence="9">
    <location>
        <position position="210"/>
    </location>
    <ligand>
        <name>Mg(2+)</name>
        <dbReference type="ChEBI" id="CHEBI:18420"/>
        <label>1</label>
        <note>catalytic</note>
    </ligand>
</feature>
<feature type="binding site" evidence="9">
    <location>
        <position position="67"/>
    </location>
    <ligand>
        <name>Mg(2+)</name>
        <dbReference type="ChEBI" id="CHEBI:18420"/>
        <label>1</label>
        <note>catalytic</note>
    </ligand>
</feature>
<comment type="catalytic activity">
    <reaction evidence="1 10">
        <text>a myo-inositol phosphate + H2O = myo-inositol + phosphate</text>
        <dbReference type="Rhea" id="RHEA:24056"/>
        <dbReference type="ChEBI" id="CHEBI:15377"/>
        <dbReference type="ChEBI" id="CHEBI:17268"/>
        <dbReference type="ChEBI" id="CHEBI:43474"/>
        <dbReference type="ChEBI" id="CHEBI:84139"/>
        <dbReference type="EC" id="3.1.3.25"/>
    </reaction>
</comment>
<keyword evidence="12" id="KW-1185">Reference proteome</keyword>
<evidence type="ECO:0000256" key="4">
    <source>
        <dbReference type="ARBA" id="ARBA00022723"/>
    </source>
</evidence>
<dbReference type="PRINTS" id="PR01959">
    <property type="entry name" value="SBIMPHPHTASE"/>
</dbReference>
<comment type="cofactor">
    <cofactor evidence="2 9 10">
        <name>Mg(2+)</name>
        <dbReference type="ChEBI" id="CHEBI:18420"/>
    </cofactor>
</comment>
<protein>
    <recommendedName>
        <fullName evidence="10">Inositol-1-monophosphatase</fullName>
        <ecNumber evidence="10">3.1.3.25</ecNumber>
    </recommendedName>
</protein>
<evidence type="ECO:0000256" key="3">
    <source>
        <dbReference type="ARBA" id="ARBA00009759"/>
    </source>
</evidence>
<evidence type="ECO:0000256" key="6">
    <source>
        <dbReference type="ARBA" id="ARBA00022814"/>
    </source>
</evidence>
<evidence type="ECO:0000256" key="2">
    <source>
        <dbReference type="ARBA" id="ARBA00001946"/>
    </source>
</evidence>
<dbReference type="CDD" id="cd01639">
    <property type="entry name" value="IMPase"/>
    <property type="match status" value="1"/>
</dbReference>
<evidence type="ECO:0000313" key="12">
    <source>
        <dbReference type="Proteomes" id="UP000001844"/>
    </source>
</evidence>
<dbReference type="GO" id="GO:0046872">
    <property type="term" value="F:metal ion binding"/>
    <property type="evidence" value="ECO:0007669"/>
    <property type="project" value="UniProtKB-KW"/>
</dbReference>
<dbReference type="eggNOG" id="COG0483">
    <property type="taxonomic scope" value="Bacteria"/>
</dbReference>
<dbReference type="Proteomes" id="UP000001844">
    <property type="component" value="Chromosome"/>
</dbReference>
<keyword evidence="6" id="KW-0804">Transcription</keyword>
<comment type="function">
    <text evidence="8">Part of the processive rRNA transcription and antitermination complex (rrnTAC). The complex forms an RNA-chaperone ring around the RNA exit tunnel of RNA polymerase (RNAP). It supports rapid transcription and antitermination of rRNA operons, cotranscriptional rRNA folding, and annealing of distal rRNA regions to allow correct ribosome biogenesis. This subunit may play a central role in organizing the structure.</text>
</comment>
<dbReference type="KEGG" id="nhl:Nhal_0594"/>
<evidence type="ECO:0000256" key="8">
    <source>
        <dbReference type="ARBA" id="ARBA00058693"/>
    </source>
</evidence>
<dbReference type="InterPro" id="IPR020583">
    <property type="entry name" value="Inositol_monoP_metal-BS"/>
</dbReference>
<organism evidence="11 12">
    <name type="scientific">Nitrosococcus halophilus (strain Nc4)</name>
    <dbReference type="NCBI Taxonomy" id="472759"/>
    <lineage>
        <taxon>Bacteria</taxon>
        <taxon>Pseudomonadati</taxon>
        <taxon>Pseudomonadota</taxon>
        <taxon>Gammaproteobacteria</taxon>
        <taxon>Chromatiales</taxon>
        <taxon>Chromatiaceae</taxon>
        <taxon>Nitrosococcus</taxon>
    </lineage>
</organism>
<dbReference type="FunFam" id="3.40.190.80:FF:000002">
    <property type="entry name" value="Inositol-1-monophosphatase"/>
    <property type="match status" value="1"/>
</dbReference>
<evidence type="ECO:0000313" key="11">
    <source>
        <dbReference type="EMBL" id="ADE13778.1"/>
    </source>
</evidence>
<gene>
    <name evidence="11" type="ordered locus">Nhal_0594</name>
</gene>
<keyword evidence="7 9" id="KW-0460">Magnesium</keyword>
<evidence type="ECO:0000256" key="1">
    <source>
        <dbReference type="ARBA" id="ARBA00001033"/>
    </source>
</evidence>
<dbReference type="NCBIfam" id="NF008027">
    <property type="entry name" value="PRK10757.1"/>
    <property type="match status" value="1"/>
</dbReference>
<dbReference type="OrthoDB" id="9785695at2"/>
<dbReference type="HOGENOM" id="CLU_044118_0_4_6"/>
<dbReference type="Pfam" id="PF00459">
    <property type="entry name" value="Inositol_P"/>
    <property type="match status" value="1"/>
</dbReference>
<name>D5BWC8_NITHN</name>
<dbReference type="STRING" id="472759.Nhal_0594"/>
<dbReference type="GO" id="GO:0007165">
    <property type="term" value="P:signal transduction"/>
    <property type="evidence" value="ECO:0007669"/>
    <property type="project" value="TreeGrafter"/>
</dbReference>
<evidence type="ECO:0000256" key="9">
    <source>
        <dbReference type="PIRSR" id="PIRSR600760-2"/>
    </source>
</evidence>
<keyword evidence="6" id="KW-0889">Transcription antitermination</keyword>
<dbReference type="PROSITE" id="PS00629">
    <property type="entry name" value="IMP_1"/>
    <property type="match status" value="1"/>
</dbReference>
<comment type="similarity">
    <text evidence="3 10">Belongs to the inositol monophosphatase superfamily.</text>
</comment>
<feature type="binding site" evidence="9">
    <location>
        <position position="82"/>
    </location>
    <ligand>
        <name>Mg(2+)</name>
        <dbReference type="ChEBI" id="CHEBI:18420"/>
        <label>1</label>
        <note>catalytic</note>
    </ligand>
</feature>
<dbReference type="InterPro" id="IPR020550">
    <property type="entry name" value="Inositol_monophosphatase_CS"/>
</dbReference>
<dbReference type="SUPFAM" id="SSF56655">
    <property type="entry name" value="Carbohydrate phosphatase"/>
    <property type="match status" value="1"/>
</dbReference>
<keyword evidence="5 10" id="KW-0378">Hydrolase</keyword>
<dbReference type="RefSeq" id="WP_013031673.1">
    <property type="nucleotide sequence ID" value="NC_013960.1"/>
</dbReference>
<dbReference type="InterPro" id="IPR033942">
    <property type="entry name" value="IMPase"/>
</dbReference>
<dbReference type="GO" id="GO:0008934">
    <property type="term" value="F:inositol monophosphate 1-phosphatase activity"/>
    <property type="evidence" value="ECO:0007669"/>
    <property type="project" value="InterPro"/>
</dbReference>
<dbReference type="Gene3D" id="3.40.190.80">
    <property type="match status" value="1"/>
</dbReference>
<dbReference type="GO" id="GO:0006020">
    <property type="term" value="P:inositol metabolic process"/>
    <property type="evidence" value="ECO:0007669"/>
    <property type="project" value="TreeGrafter"/>
</dbReference>
<dbReference type="EMBL" id="CP001798">
    <property type="protein sequence ID" value="ADE13778.1"/>
    <property type="molecule type" value="Genomic_DNA"/>
</dbReference>
<dbReference type="AlphaFoldDB" id="D5BWC8"/>
<dbReference type="EC" id="3.1.3.25" evidence="10"/>
<dbReference type="InterPro" id="IPR000760">
    <property type="entry name" value="Inositol_monophosphatase-like"/>
</dbReference>
<feature type="binding site" evidence="9">
    <location>
        <position position="85"/>
    </location>
    <ligand>
        <name>Mg(2+)</name>
        <dbReference type="ChEBI" id="CHEBI:18420"/>
        <label>1</label>
        <note>catalytic</note>
    </ligand>
</feature>
<evidence type="ECO:0000256" key="10">
    <source>
        <dbReference type="RuleBase" id="RU364068"/>
    </source>
</evidence>
<accession>D5BWC8</accession>
<sequence>MHPLLNIAVRAARSAGNLIVRSLDRVDHLEVTVKDRNDFVSDVDRLAEREIIGIIRKAYPSHGILAEEGGGQAGDDTIWVIDPLDGTTNFLHGFPQFAISIAVKHRGRLQHAVIYDPLRQELFTASRGSGAQLNERRIRVSPQKGLEGALLGTGFPFKKHQYLDCYLATFKALFRDTAGIRRPGAAALDLAYVAAGRLDGFWELSLAEWDMAAGALLIQEAGGIITDFSGGHDFLTTGNVVAGNLSVHKAILQTIQPLLVEELAR</sequence>
<dbReference type="PANTHER" id="PTHR20854">
    <property type="entry name" value="INOSITOL MONOPHOSPHATASE"/>
    <property type="match status" value="1"/>
</dbReference>
<reference evidence="12" key="1">
    <citation type="submission" date="2010-04" db="EMBL/GenBank/DDBJ databases">
        <title>Complete genome sequence of Nitrosococcus halophilus Nc4, a salt-adapted, aerobic obligate ammonia-oxidizing sulfur purple bacterium.</title>
        <authorList>
            <consortium name="US DOE Joint Genome Institute"/>
            <person name="Campbell M.A."/>
            <person name="Malfatti S.A."/>
            <person name="Chain P.S.G."/>
            <person name="Heidelberg J.F."/>
            <person name="Ward B.B."/>
            <person name="Klotz M.G."/>
        </authorList>
    </citation>
    <scope>NUCLEOTIDE SEQUENCE [LARGE SCALE GENOMIC DNA]</scope>
    <source>
        <strain evidence="12">Nc4</strain>
    </source>
</reference>
<dbReference type="FunFam" id="3.30.540.10:FF:000003">
    <property type="entry name" value="Inositol-1-monophosphatase"/>
    <property type="match status" value="1"/>
</dbReference>
<proteinExistence type="inferred from homology"/>
<dbReference type="Gene3D" id="3.30.540.10">
    <property type="entry name" value="Fructose-1,6-Bisphosphatase, subunit A, domain 1"/>
    <property type="match status" value="1"/>
</dbReference>
<evidence type="ECO:0000256" key="7">
    <source>
        <dbReference type="ARBA" id="ARBA00022842"/>
    </source>
</evidence>
<evidence type="ECO:0000256" key="5">
    <source>
        <dbReference type="ARBA" id="ARBA00022801"/>
    </source>
</evidence>